<feature type="transmembrane region" description="Helical" evidence="9">
    <location>
        <begin position="371"/>
        <end position="393"/>
    </location>
</feature>
<feature type="transmembrane region" description="Helical" evidence="9">
    <location>
        <begin position="229"/>
        <end position="250"/>
    </location>
</feature>
<evidence type="ECO:0000256" key="8">
    <source>
        <dbReference type="ARBA" id="ARBA00023136"/>
    </source>
</evidence>
<keyword evidence="4" id="KW-1003">Cell membrane</keyword>
<gene>
    <name evidence="12" type="ORF">ACETIH_10260</name>
</gene>
<dbReference type="NCBIfam" id="TIGR01726">
    <property type="entry name" value="HEQRo_perm_3TM"/>
    <property type="match status" value="1"/>
</dbReference>
<evidence type="ECO:0000256" key="5">
    <source>
        <dbReference type="ARBA" id="ARBA00022692"/>
    </source>
</evidence>
<protein>
    <submittedName>
        <fullName evidence="12">Amino acid ABC transporter permease</fullName>
    </submittedName>
</protein>
<reference evidence="12 13" key="1">
    <citation type="submission" date="2024-09" db="EMBL/GenBank/DDBJ databases">
        <title>Nodulacao em especies de Leguminosae Basais da Amazonia e Caracterizacao dos Rizobios e Bacterias Associadas aos Nodulos.</title>
        <authorList>
            <person name="Jambeiro I.C.A."/>
            <person name="Lopes I.S."/>
            <person name="Aguiar E.R.G.R."/>
            <person name="Santos A.F.J."/>
            <person name="Dos Santos J.M.F."/>
            <person name="Gross E."/>
        </authorList>
    </citation>
    <scope>NUCLEOTIDE SEQUENCE [LARGE SCALE GENOMIC DNA]</scope>
    <source>
        <strain evidence="12 13">BRUESC1165</strain>
    </source>
</reference>
<feature type="transmembrane region" description="Helical" evidence="9">
    <location>
        <begin position="199"/>
        <end position="217"/>
    </location>
</feature>
<evidence type="ECO:0000313" key="12">
    <source>
        <dbReference type="EMBL" id="MFC1457094.1"/>
    </source>
</evidence>
<evidence type="ECO:0000256" key="10">
    <source>
        <dbReference type="SAM" id="MobiDB-lite"/>
    </source>
</evidence>
<sequence>MSVAETLESRVEPSSEGRAGGPRIPPRLRRNLGSIFWQGCTLIAVVALLAFLGHNIALNLKARGLASGFDFLSKEAGFAIGFSLIPFTETDTYGRAFIVGLLNTIFVAFVSMILATVLGTIIGVARVSKHPPTAAAALVYVEGLRNIPLLLQVLFWQQLLINGLPGVRQSLSFGGWVFLNNRGLVLPDVSTGALPVPPSLMAAIIAATLIALSIIAFRRAEPSRRRQVTVWGIGALLALEVLLATLTVDWSRPALTGFNFRNGVVLVPEFVALVVALTIYNAAFIAEIVRAGIESVNKGQREAAAALGLPPRLTMRLIVLPQAMRVVIPPLANQYSHLLKASSLATVIGYPDLVNVFLGTTLNQTGRAIEIVTMTMAVYLVLSALVAGFTSWFNAKVALVER</sequence>
<keyword evidence="5 9" id="KW-0812">Transmembrane</keyword>
<dbReference type="PROSITE" id="PS50928">
    <property type="entry name" value="ABC_TM1"/>
    <property type="match status" value="1"/>
</dbReference>
<name>A0ABV6Y741_9HYPH</name>
<feature type="domain" description="ABC transmembrane type-1" evidence="11">
    <location>
        <begin position="101"/>
        <end position="391"/>
    </location>
</feature>
<evidence type="ECO:0000256" key="6">
    <source>
        <dbReference type="ARBA" id="ARBA00022970"/>
    </source>
</evidence>
<dbReference type="SUPFAM" id="SSF161098">
    <property type="entry name" value="MetI-like"/>
    <property type="match status" value="2"/>
</dbReference>
<keyword evidence="13" id="KW-1185">Reference proteome</keyword>
<dbReference type="RefSeq" id="WP_262029885.1">
    <property type="nucleotide sequence ID" value="NZ_JBHOMY010000026.1"/>
</dbReference>
<keyword evidence="3 9" id="KW-0813">Transport</keyword>
<dbReference type="PANTHER" id="PTHR30614:SF37">
    <property type="entry name" value="AMINO-ACID ABC TRANSPORTER PERMEASE PROTEIN YHDX-RELATED"/>
    <property type="match status" value="1"/>
</dbReference>
<comment type="caution">
    <text evidence="12">The sequence shown here is derived from an EMBL/GenBank/DDBJ whole genome shotgun (WGS) entry which is preliminary data.</text>
</comment>
<dbReference type="EMBL" id="JBHOMY010000026">
    <property type="protein sequence ID" value="MFC1457094.1"/>
    <property type="molecule type" value="Genomic_DNA"/>
</dbReference>
<evidence type="ECO:0000256" key="1">
    <source>
        <dbReference type="ARBA" id="ARBA00004429"/>
    </source>
</evidence>
<dbReference type="InterPro" id="IPR043429">
    <property type="entry name" value="ArtM/GltK/GlnP/TcyL/YhdX-like"/>
</dbReference>
<feature type="transmembrane region" description="Helical" evidence="9">
    <location>
        <begin position="270"/>
        <end position="289"/>
    </location>
</feature>
<evidence type="ECO:0000256" key="9">
    <source>
        <dbReference type="RuleBase" id="RU363032"/>
    </source>
</evidence>
<dbReference type="Pfam" id="PF00528">
    <property type="entry name" value="BPD_transp_1"/>
    <property type="match status" value="1"/>
</dbReference>
<dbReference type="InterPro" id="IPR035906">
    <property type="entry name" value="MetI-like_sf"/>
</dbReference>
<keyword evidence="8 9" id="KW-0472">Membrane</keyword>
<evidence type="ECO:0000313" key="13">
    <source>
        <dbReference type="Proteomes" id="UP001593940"/>
    </source>
</evidence>
<comment type="subcellular location">
    <subcellularLocation>
        <location evidence="1">Cell inner membrane</location>
        <topology evidence="1">Multi-pass membrane protein</topology>
    </subcellularLocation>
    <subcellularLocation>
        <location evidence="9">Cell membrane</location>
        <topology evidence="9">Multi-pass membrane protein</topology>
    </subcellularLocation>
</comment>
<evidence type="ECO:0000256" key="4">
    <source>
        <dbReference type="ARBA" id="ARBA00022475"/>
    </source>
</evidence>
<feature type="region of interest" description="Disordered" evidence="10">
    <location>
        <begin position="1"/>
        <end position="23"/>
    </location>
</feature>
<dbReference type="Proteomes" id="UP001593940">
    <property type="component" value="Unassembled WGS sequence"/>
</dbReference>
<keyword evidence="6" id="KW-0029">Amino-acid transport</keyword>
<evidence type="ECO:0000256" key="2">
    <source>
        <dbReference type="ARBA" id="ARBA00010072"/>
    </source>
</evidence>
<dbReference type="InterPro" id="IPR000515">
    <property type="entry name" value="MetI-like"/>
</dbReference>
<feature type="transmembrane region" description="Helical" evidence="9">
    <location>
        <begin position="97"/>
        <end position="125"/>
    </location>
</feature>
<dbReference type="Gene3D" id="1.10.3720.10">
    <property type="entry name" value="MetI-like"/>
    <property type="match status" value="2"/>
</dbReference>
<feature type="transmembrane region" description="Helical" evidence="9">
    <location>
        <begin position="35"/>
        <end position="53"/>
    </location>
</feature>
<comment type="similarity">
    <text evidence="2">Belongs to the binding-protein-dependent transport system permease family. HisMQ subfamily.</text>
</comment>
<dbReference type="PANTHER" id="PTHR30614">
    <property type="entry name" value="MEMBRANE COMPONENT OF AMINO ACID ABC TRANSPORTER"/>
    <property type="match status" value="1"/>
</dbReference>
<evidence type="ECO:0000256" key="3">
    <source>
        <dbReference type="ARBA" id="ARBA00022448"/>
    </source>
</evidence>
<accession>A0ABV6Y741</accession>
<evidence type="ECO:0000259" key="11">
    <source>
        <dbReference type="PROSITE" id="PS50928"/>
    </source>
</evidence>
<organism evidence="12 13">
    <name type="scientific">Microvirga arabica</name>
    <dbReference type="NCBI Taxonomy" id="1128671"/>
    <lineage>
        <taxon>Bacteria</taxon>
        <taxon>Pseudomonadati</taxon>
        <taxon>Pseudomonadota</taxon>
        <taxon>Alphaproteobacteria</taxon>
        <taxon>Hyphomicrobiales</taxon>
        <taxon>Methylobacteriaceae</taxon>
        <taxon>Microvirga</taxon>
    </lineage>
</organism>
<evidence type="ECO:0000256" key="7">
    <source>
        <dbReference type="ARBA" id="ARBA00022989"/>
    </source>
</evidence>
<proteinExistence type="inferred from homology"/>
<keyword evidence="7 9" id="KW-1133">Transmembrane helix</keyword>
<dbReference type="CDD" id="cd06261">
    <property type="entry name" value="TM_PBP2"/>
    <property type="match status" value="1"/>
</dbReference>
<dbReference type="InterPro" id="IPR010065">
    <property type="entry name" value="AA_ABC_transptr_permease_3TM"/>
</dbReference>